<evidence type="ECO:0000313" key="2">
    <source>
        <dbReference type="Proteomes" id="UP000682782"/>
    </source>
</evidence>
<organism evidence="1 2">
    <name type="scientific">Aristaeella hokkaidonensis</name>
    <dbReference type="NCBI Taxonomy" id="3046382"/>
    <lineage>
        <taxon>Bacteria</taxon>
        <taxon>Bacillati</taxon>
        <taxon>Bacillota</taxon>
        <taxon>Clostridia</taxon>
        <taxon>Eubacteriales</taxon>
        <taxon>Aristaeellaceae</taxon>
        <taxon>Aristaeella</taxon>
    </lineage>
</organism>
<gene>
    <name evidence="1" type="ORF">JYE49_00175</name>
</gene>
<evidence type="ECO:0000313" key="1">
    <source>
        <dbReference type="EMBL" id="QUC67175.1"/>
    </source>
</evidence>
<name>A0AC61MWL8_9FIRM</name>
<dbReference type="Proteomes" id="UP000682782">
    <property type="component" value="Chromosome"/>
</dbReference>
<keyword evidence="2" id="KW-1185">Reference proteome</keyword>
<sequence>MKIAVISDIHGNLPALKAVLADAEKQGVSEYIFAGDYCLSGPFPDDCITTIRRIKNKHIIRGNEESYLENLIGKDQCSWTDGQMQISYWCFRNISPDNLRYLMDLPYTLEFIRNGVRIHVSHASSGWIGSCESGTCGPVVLAEKYACSAVTPESLSCDIRSFWDQDTGFRDRLSELEEGIYLFGHTHVQWSYKAHNRNTWLINPGSCGLPLDGILNNVPYTVIDIAENGTVKIEEIRIPFDKQQYEELLKTTTQFTEANIWSRVILRELLTARENMTFFLQHAEQYARAIGDSRRPYALDTWEKAYADWIAEVGRIIIPVDQSNLYQAAEIHSVSWQDSHRSFCTADFIALHTPEHQLEYLAEKIRQGSKVYMLLDDEPVGIVSLTGSLIEDLYIIPDRQNKGYGTALLEYAVSLCPDTPTLWILENNVNAKRLYCRKGFRETGNRNNITEGLDEIEFALINRQEEK</sequence>
<accession>A0AC61MWL8</accession>
<reference evidence="1" key="1">
    <citation type="submission" date="2021-01" db="EMBL/GenBank/DDBJ databases">
        <title>Complete genome sequence of Clostridiales bacterium R-7.</title>
        <authorList>
            <person name="Mahoney-Kurpe S.C."/>
            <person name="Palevich N."/>
            <person name="Koike S."/>
            <person name="Moon C.D."/>
            <person name="Attwood G.T."/>
        </authorList>
    </citation>
    <scope>NUCLEOTIDE SEQUENCE</scope>
    <source>
        <strain evidence="1">R-7</strain>
    </source>
</reference>
<proteinExistence type="predicted"/>
<dbReference type="EMBL" id="CP068393">
    <property type="protein sequence ID" value="QUC67175.1"/>
    <property type="molecule type" value="Genomic_DNA"/>
</dbReference>
<protein>
    <submittedName>
        <fullName evidence="1">GNAT family N-acetyltransferase</fullName>
    </submittedName>
</protein>